<sequence>MVKVSGTITAKGVNIHAKLSSDSNDYISLTDIARYRDAENPRFIIQNWLRNRNTLAFLGVWESLHNPAFNRAAFDDLMDKAGLNGFVLRPQQWIASTNSIGITSHSGRYGGTYAHSDIAFEFASWLSPEFKLYLIKDYQRLKQAESDHLSLDWSARREIAKTNYKIHTDAIKEHLIDTQLPARYTSLTYANEADLINVALFGMTAKEWRDKNPEARGNIRDAANLVELIVLSNLENLNAEFIKAGLSQAERLKRLHDTAISQLRSIAATASIHRLKDRFDEE</sequence>
<proteinExistence type="predicted"/>
<evidence type="ECO:0000313" key="3">
    <source>
        <dbReference type="Proteomes" id="UP000283442"/>
    </source>
</evidence>
<evidence type="ECO:0000259" key="1">
    <source>
        <dbReference type="PROSITE" id="PS51301"/>
    </source>
</evidence>
<organism evidence="2 3">
    <name type="scientific">Mitsuokella multacida</name>
    <dbReference type="NCBI Taxonomy" id="52226"/>
    <lineage>
        <taxon>Bacteria</taxon>
        <taxon>Bacillati</taxon>
        <taxon>Bacillota</taxon>
        <taxon>Negativicutes</taxon>
        <taxon>Selenomonadales</taxon>
        <taxon>Selenomonadaceae</taxon>
        <taxon>Mitsuokella</taxon>
    </lineage>
</organism>
<evidence type="ECO:0000313" key="2">
    <source>
        <dbReference type="EMBL" id="RHF51803.1"/>
    </source>
</evidence>
<comment type="caution">
    <text evidence="2">The sequence shown here is derived from an EMBL/GenBank/DDBJ whole genome shotgun (WGS) entry which is preliminary data.</text>
</comment>
<dbReference type="Proteomes" id="UP000283442">
    <property type="component" value="Unassembled WGS sequence"/>
</dbReference>
<gene>
    <name evidence="2" type="ORF">DW674_06165</name>
</gene>
<name>A0A414NX26_9FIRM</name>
<accession>A0A414NX26</accession>
<dbReference type="InterPro" id="IPR018004">
    <property type="entry name" value="KilA/APSES_HTH"/>
</dbReference>
<reference evidence="2 3" key="1">
    <citation type="submission" date="2018-08" db="EMBL/GenBank/DDBJ databases">
        <title>A genome reference for cultivated species of the human gut microbiota.</title>
        <authorList>
            <person name="Zou Y."/>
            <person name="Xue W."/>
            <person name="Luo G."/>
        </authorList>
    </citation>
    <scope>NUCLEOTIDE SEQUENCE [LARGE SCALE GENOMIC DNA]</scope>
    <source>
        <strain evidence="2 3">AM25-21AC</strain>
    </source>
</reference>
<dbReference type="SMART" id="SM01252">
    <property type="entry name" value="KilA-N"/>
    <property type="match status" value="1"/>
</dbReference>
<dbReference type="AlphaFoldDB" id="A0A414NX26"/>
<dbReference type="PROSITE" id="PS51301">
    <property type="entry name" value="KILA_N"/>
    <property type="match status" value="1"/>
</dbReference>
<feature type="domain" description="KilA-N" evidence="1">
    <location>
        <begin position="6"/>
        <end position="141"/>
    </location>
</feature>
<dbReference type="RefSeq" id="WP_118176056.1">
    <property type="nucleotide sequence ID" value="NZ_JAQEAO010000002.1"/>
</dbReference>
<dbReference type="InterPro" id="IPR017880">
    <property type="entry name" value="KilA_N"/>
</dbReference>
<protein>
    <submittedName>
        <fullName evidence="2">KilA-N domain-containing protein</fullName>
    </submittedName>
</protein>
<dbReference type="EMBL" id="QRHE01000005">
    <property type="protein sequence ID" value="RHF51803.1"/>
    <property type="molecule type" value="Genomic_DNA"/>
</dbReference>
<dbReference type="Pfam" id="PF04383">
    <property type="entry name" value="KilA-N"/>
    <property type="match status" value="1"/>
</dbReference>
<dbReference type="OrthoDB" id="9810290at2"/>